<reference evidence="1 2" key="1">
    <citation type="submission" date="2019-10" db="EMBL/GenBank/DDBJ databases">
        <title>Comparative genomics of sulfur disproportionating microorganisms.</title>
        <authorList>
            <person name="Ward L.M."/>
            <person name="Bertran E."/>
            <person name="Johnston D."/>
        </authorList>
    </citation>
    <scope>NUCLEOTIDE SEQUENCE [LARGE SCALE GENOMIC DNA]</scope>
    <source>
        <strain evidence="1 2">DSM 14055</strain>
    </source>
</reference>
<sequence length="96" mass="10902">MSITINVWINEERYAKLQKAGLADMAEEVLAGLKVLKVPVSEEQKDKILQVFPTAKYDSATTKSIELLPREVKDKIFDLVVEKEKLDVMGDFLANY</sequence>
<proteinExistence type="predicted"/>
<dbReference type="RefSeq" id="WP_152946794.1">
    <property type="nucleotide sequence ID" value="NZ_WHYR01000024.1"/>
</dbReference>
<dbReference type="AlphaFoldDB" id="A0A6N7IR48"/>
<dbReference type="EMBL" id="WHYR01000024">
    <property type="protein sequence ID" value="MQL52556.1"/>
    <property type="molecule type" value="Genomic_DNA"/>
</dbReference>
<accession>A0A6N7IR48</accession>
<dbReference type="OrthoDB" id="1729828at2"/>
<dbReference type="Proteomes" id="UP000441717">
    <property type="component" value="Unassembled WGS sequence"/>
</dbReference>
<gene>
    <name evidence="1" type="ORF">GFC01_09840</name>
</gene>
<name>A0A6N7IR48_9FIRM</name>
<dbReference type="InterPro" id="IPR054230">
    <property type="entry name" value="DUF6955"/>
</dbReference>
<organism evidence="1 2">
    <name type="scientific">Desulfofundulus thermobenzoicus</name>
    <dbReference type="NCBI Taxonomy" id="29376"/>
    <lineage>
        <taxon>Bacteria</taxon>
        <taxon>Bacillati</taxon>
        <taxon>Bacillota</taxon>
        <taxon>Clostridia</taxon>
        <taxon>Eubacteriales</taxon>
        <taxon>Peptococcaceae</taxon>
        <taxon>Desulfofundulus</taxon>
    </lineage>
</organism>
<protein>
    <submittedName>
        <fullName evidence="1">Uncharacterized protein</fullName>
    </submittedName>
</protein>
<evidence type="ECO:0000313" key="2">
    <source>
        <dbReference type="Proteomes" id="UP000441717"/>
    </source>
</evidence>
<comment type="caution">
    <text evidence="1">The sequence shown here is derived from an EMBL/GenBank/DDBJ whole genome shotgun (WGS) entry which is preliminary data.</text>
</comment>
<evidence type="ECO:0000313" key="1">
    <source>
        <dbReference type="EMBL" id="MQL52556.1"/>
    </source>
</evidence>
<dbReference type="Pfam" id="PF22271">
    <property type="entry name" value="DUF6955"/>
    <property type="match status" value="1"/>
</dbReference>
<keyword evidence="2" id="KW-1185">Reference proteome</keyword>